<sequence length="111" mass="11909">MLAIGWVAGEANDTPWLRRVTAPLFTLAACGIVAAYCTLATSFDNSIRYSGAIKQFISAVIETSERDGNDAALDQLRQFDSDSIETYQGGALLEWLAAPIVPDPDSPENDG</sequence>
<dbReference type="EMBL" id="SJPX01000006">
    <property type="protein sequence ID" value="TWU46392.1"/>
    <property type="molecule type" value="Genomic_DNA"/>
</dbReference>
<name>A0A5C6EBM8_9BACT</name>
<reference evidence="2 3" key="1">
    <citation type="submission" date="2019-02" db="EMBL/GenBank/DDBJ databases">
        <title>Deep-cultivation of Planctomycetes and their phenomic and genomic characterization uncovers novel biology.</title>
        <authorList>
            <person name="Wiegand S."/>
            <person name="Jogler M."/>
            <person name="Boedeker C."/>
            <person name="Pinto D."/>
            <person name="Vollmers J."/>
            <person name="Rivas-Marin E."/>
            <person name="Kohn T."/>
            <person name="Peeters S.H."/>
            <person name="Heuer A."/>
            <person name="Rast P."/>
            <person name="Oberbeckmann S."/>
            <person name="Bunk B."/>
            <person name="Jeske O."/>
            <person name="Meyerdierks A."/>
            <person name="Storesund J.E."/>
            <person name="Kallscheuer N."/>
            <person name="Luecker S."/>
            <person name="Lage O.M."/>
            <person name="Pohl T."/>
            <person name="Merkel B.J."/>
            <person name="Hornburger P."/>
            <person name="Mueller R.-W."/>
            <person name="Bruemmer F."/>
            <person name="Labrenz M."/>
            <person name="Spormann A.M."/>
            <person name="Op Den Camp H."/>
            <person name="Overmann J."/>
            <person name="Amann R."/>
            <person name="Jetten M.S.M."/>
            <person name="Mascher T."/>
            <person name="Medema M.H."/>
            <person name="Devos D.P."/>
            <person name="Kaster A.-K."/>
            <person name="Ovreas L."/>
            <person name="Rohde M."/>
            <person name="Galperin M.Y."/>
            <person name="Jogler C."/>
        </authorList>
    </citation>
    <scope>NUCLEOTIDE SEQUENCE [LARGE SCALE GENOMIC DNA]</scope>
    <source>
        <strain evidence="2 3">Poly59</strain>
    </source>
</reference>
<evidence type="ECO:0000313" key="2">
    <source>
        <dbReference type="EMBL" id="TWU46392.1"/>
    </source>
</evidence>
<evidence type="ECO:0000313" key="3">
    <source>
        <dbReference type="Proteomes" id="UP000317977"/>
    </source>
</evidence>
<keyword evidence="1" id="KW-1133">Transmembrane helix</keyword>
<keyword evidence="1" id="KW-0812">Transmembrane</keyword>
<organism evidence="2 3">
    <name type="scientific">Rubripirellula reticaptiva</name>
    <dbReference type="NCBI Taxonomy" id="2528013"/>
    <lineage>
        <taxon>Bacteria</taxon>
        <taxon>Pseudomonadati</taxon>
        <taxon>Planctomycetota</taxon>
        <taxon>Planctomycetia</taxon>
        <taxon>Pirellulales</taxon>
        <taxon>Pirellulaceae</taxon>
        <taxon>Rubripirellula</taxon>
    </lineage>
</organism>
<dbReference type="AlphaFoldDB" id="A0A5C6EBM8"/>
<keyword evidence="1" id="KW-0472">Membrane</keyword>
<accession>A0A5C6EBM8</accession>
<comment type="caution">
    <text evidence="2">The sequence shown here is derived from an EMBL/GenBank/DDBJ whole genome shotgun (WGS) entry which is preliminary data.</text>
</comment>
<evidence type="ECO:0000256" key="1">
    <source>
        <dbReference type="SAM" id="Phobius"/>
    </source>
</evidence>
<proteinExistence type="predicted"/>
<dbReference type="Proteomes" id="UP000317977">
    <property type="component" value="Unassembled WGS sequence"/>
</dbReference>
<protein>
    <submittedName>
        <fullName evidence="2">Uncharacterized protein</fullName>
    </submittedName>
</protein>
<feature type="transmembrane region" description="Helical" evidence="1">
    <location>
        <begin position="20"/>
        <end position="39"/>
    </location>
</feature>
<gene>
    <name evidence="2" type="ORF">Poly59_53340</name>
</gene>
<keyword evidence="3" id="KW-1185">Reference proteome</keyword>